<comment type="catalytic activity">
    <reaction evidence="4">
        <text>an N-acyl-L-alpha-aminoacyl-tRNA + H2O = an N-acyl-L-amino acid + a tRNA + H(+)</text>
        <dbReference type="Rhea" id="RHEA:54448"/>
        <dbReference type="Rhea" id="RHEA-COMP:10123"/>
        <dbReference type="Rhea" id="RHEA-COMP:13883"/>
        <dbReference type="ChEBI" id="CHEBI:15377"/>
        <dbReference type="ChEBI" id="CHEBI:15378"/>
        <dbReference type="ChEBI" id="CHEBI:59874"/>
        <dbReference type="ChEBI" id="CHEBI:78442"/>
        <dbReference type="ChEBI" id="CHEBI:138191"/>
        <dbReference type="EC" id="3.1.1.29"/>
    </reaction>
</comment>
<dbReference type="FunFam" id="3.40.1490.10:FF:000001">
    <property type="entry name" value="Peptidyl-tRNA hydrolase 2"/>
    <property type="match status" value="1"/>
</dbReference>
<dbReference type="EC" id="3.1.1.29" evidence="1"/>
<gene>
    <name evidence="5" type="ORF">TBRA_LOCUS8964</name>
</gene>
<evidence type="ECO:0000313" key="6">
    <source>
        <dbReference type="Proteomes" id="UP000479190"/>
    </source>
</evidence>
<dbReference type="PANTHER" id="PTHR12649">
    <property type="entry name" value="PEPTIDYL-TRNA HYDROLASE 2"/>
    <property type="match status" value="1"/>
</dbReference>
<dbReference type="OrthoDB" id="1733656at2759"/>
<dbReference type="NCBIfam" id="TIGR00283">
    <property type="entry name" value="arch_pth2"/>
    <property type="match status" value="1"/>
</dbReference>
<evidence type="ECO:0000313" key="5">
    <source>
        <dbReference type="EMBL" id="CAB0037127.1"/>
    </source>
</evidence>
<evidence type="ECO:0000256" key="3">
    <source>
        <dbReference type="ARBA" id="ARBA00038050"/>
    </source>
</evidence>
<dbReference type="Gene3D" id="3.40.1490.10">
    <property type="entry name" value="Bit1"/>
    <property type="match status" value="1"/>
</dbReference>
<dbReference type="AlphaFoldDB" id="A0A6H5IKL7"/>
<dbReference type="GO" id="GO:0005829">
    <property type="term" value="C:cytosol"/>
    <property type="evidence" value="ECO:0007669"/>
    <property type="project" value="TreeGrafter"/>
</dbReference>
<dbReference type="SUPFAM" id="SSF102462">
    <property type="entry name" value="Peptidyl-tRNA hydrolase II"/>
    <property type="match status" value="1"/>
</dbReference>
<dbReference type="Pfam" id="PF01981">
    <property type="entry name" value="PTH2"/>
    <property type="match status" value="1"/>
</dbReference>
<dbReference type="CDD" id="cd02430">
    <property type="entry name" value="PTH2"/>
    <property type="match status" value="1"/>
</dbReference>
<name>A0A6H5IKL7_9HYME</name>
<evidence type="ECO:0000256" key="1">
    <source>
        <dbReference type="ARBA" id="ARBA00013260"/>
    </source>
</evidence>
<dbReference type="InterPro" id="IPR002833">
    <property type="entry name" value="PTH2"/>
</dbReference>
<keyword evidence="6" id="KW-1185">Reference proteome</keyword>
<evidence type="ECO:0000256" key="2">
    <source>
        <dbReference type="ARBA" id="ARBA00022801"/>
    </source>
</evidence>
<dbReference type="Proteomes" id="UP000479190">
    <property type="component" value="Unassembled WGS sequence"/>
</dbReference>
<dbReference type="EMBL" id="CADCXV010000846">
    <property type="protein sequence ID" value="CAB0037127.1"/>
    <property type="molecule type" value="Genomic_DNA"/>
</dbReference>
<organism evidence="5 6">
    <name type="scientific">Trichogramma brassicae</name>
    <dbReference type="NCBI Taxonomy" id="86971"/>
    <lineage>
        <taxon>Eukaryota</taxon>
        <taxon>Metazoa</taxon>
        <taxon>Ecdysozoa</taxon>
        <taxon>Arthropoda</taxon>
        <taxon>Hexapoda</taxon>
        <taxon>Insecta</taxon>
        <taxon>Pterygota</taxon>
        <taxon>Neoptera</taxon>
        <taxon>Endopterygota</taxon>
        <taxon>Hymenoptera</taxon>
        <taxon>Apocrita</taxon>
        <taxon>Proctotrupomorpha</taxon>
        <taxon>Chalcidoidea</taxon>
        <taxon>Trichogrammatidae</taxon>
        <taxon>Trichogramma</taxon>
    </lineage>
</organism>
<dbReference type="GO" id="GO:0004045">
    <property type="term" value="F:peptidyl-tRNA hydrolase activity"/>
    <property type="evidence" value="ECO:0007669"/>
    <property type="project" value="UniProtKB-EC"/>
</dbReference>
<comment type="similarity">
    <text evidence="3">Belongs to the PTH2 family.</text>
</comment>
<reference evidence="5 6" key="1">
    <citation type="submission" date="2020-02" db="EMBL/GenBank/DDBJ databases">
        <authorList>
            <person name="Ferguson B K."/>
        </authorList>
    </citation>
    <scope>NUCLEOTIDE SEQUENCE [LARGE SCALE GENOMIC DNA]</scope>
</reference>
<dbReference type="InterPro" id="IPR023476">
    <property type="entry name" value="Pep_tRNA_hydro_II_dom_sf"/>
</dbReference>
<dbReference type="PANTHER" id="PTHR12649:SF11">
    <property type="entry name" value="PEPTIDYL-TRNA HYDROLASE 2, MITOCHONDRIAL"/>
    <property type="match status" value="1"/>
</dbReference>
<accession>A0A6H5IKL7</accession>
<sequence>MDHENYSKLVLVIRNDLKMGKGKVAAQCGHASVGAYRLAVKRPNVLKAWEACGQTKITLKCDSEEQMMELHQTAKAIGLISHVVRDAGQTQVAPGSKTVCAIGPGPADQIDQITGHLKLY</sequence>
<proteinExistence type="inferred from homology"/>
<protein>
    <recommendedName>
        <fullName evidence="1">peptidyl-tRNA hydrolase</fullName>
        <ecNumber evidence="1">3.1.1.29</ecNumber>
    </recommendedName>
</protein>
<keyword evidence="2" id="KW-0378">Hydrolase</keyword>
<evidence type="ECO:0000256" key="4">
    <source>
        <dbReference type="ARBA" id="ARBA00048707"/>
    </source>
</evidence>
<dbReference type="NCBIfam" id="NF003314">
    <property type="entry name" value="PRK04322.1"/>
    <property type="match status" value="1"/>
</dbReference>